<protein>
    <submittedName>
        <fullName evidence="1">Uncharacterized protein</fullName>
    </submittedName>
</protein>
<organism evidence="1 2">
    <name type="scientific">Flavivirga spongiicola</name>
    <dbReference type="NCBI Taxonomy" id="421621"/>
    <lineage>
        <taxon>Bacteria</taxon>
        <taxon>Pseudomonadati</taxon>
        <taxon>Bacteroidota</taxon>
        <taxon>Flavobacteriia</taxon>
        <taxon>Flavobacteriales</taxon>
        <taxon>Flavobacteriaceae</taxon>
        <taxon>Flavivirga</taxon>
    </lineage>
</organism>
<reference evidence="1 2" key="1">
    <citation type="submission" date="2022-09" db="EMBL/GenBank/DDBJ databases">
        <title>Genome sequencing of Flavivirga sp. MEBiC05379.</title>
        <authorList>
            <person name="Oh H.-M."/>
            <person name="Kwon K.K."/>
            <person name="Park M.J."/>
            <person name="Yang S.-H."/>
        </authorList>
    </citation>
    <scope>NUCLEOTIDE SEQUENCE [LARGE SCALE GENOMIC DNA]</scope>
    <source>
        <strain evidence="1 2">MEBiC05379</strain>
    </source>
</reference>
<comment type="caution">
    <text evidence="1">The sequence shown here is derived from an EMBL/GenBank/DDBJ whole genome shotgun (WGS) entry which is preliminary data.</text>
</comment>
<accession>A0ABU7Y0P4</accession>
<evidence type="ECO:0000313" key="1">
    <source>
        <dbReference type="EMBL" id="MEF3835752.1"/>
    </source>
</evidence>
<dbReference type="RefSeq" id="WP_303308031.1">
    <property type="nucleotide sequence ID" value="NZ_JAODOP010000004.1"/>
</dbReference>
<name>A0ABU7Y0P4_9FLAO</name>
<dbReference type="EMBL" id="JAODOP010000004">
    <property type="protein sequence ID" value="MEF3835752.1"/>
    <property type="molecule type" value="Genomic_DNA"/>
</dbReference>
<proteinExistence type="predicted"/>
<keyword evidence="2" id="KW-1185">Reference proteome</keyword>
<gene>
    <name evidence="1" type="ORF">N1F79_21690</name>
</gene>
<sequence length="104" mass="12269">MLQPNLIDQREAMVNQFDGMSSDPFTYENFEKTRATLIDTIQQSLTTKDKEFLISFSNVTPDWSIYDFERFPAVQWKLQNLTKLKANNLEKFNTFHTALKKLLE</sequence>
<dbReference type="Proteomes" id="UP001337305">
    <property type="component" value="Unassembled WGS sequence"/>
</dbReference>
<evidence type="ECO:0000313" key="2">
    <source>
        <dbReference type="Proteomes" id="UP001337305"/>
    </source>
</evidence>